<keyword evidence="3" id="KW-1185">Reference proteome</keyword>
<evidence type="ECO:0000313" key="2">
    <source>
        <dbReference type="EnsemblMetazoa" id="ASIC009062-PA"/>
    </source>
</evidence>
<organism evidence="1">
    <name type="scientific">Anopheles sinensis</name>
    <name type="common">Mosquito</name>
    <dbReference type="NCBI Taxonomy" id="74873"/>
    <lineage>
        <taxon>Eukaryota</taxon>
        <taxon>Metazoa</taxon>
        <taxon>Ecdysozoa</taxon>
        <taxon>Arthropoda</taxon>
        <taxon>Hexapoda</taxon>
        <taxon>Insecta</taxon>
        <taxon>Pterygota</taxon>
        <taxon>Neoptera</taxon>
        <taxon>Endopterygota</taxon>
        <taxon>Diptera</taxon>
        <taxon>Nematocera</taxon>
        <taxon>Culicoidea</taxon>
        <taxon>Culicidae</taxon>
        <taxon>Anophelinae</taxon>
        <taxon>Anopheles</taxon>
    </lineage>
</organism>
<dbReference type="Proteomes" id="UP000030765">
    <property type="component" value="Unassembled WGS sequence"/>
</dbReference>
<dbReference type="EMBL" id="KE525098">
    <property type="protein sequence ID" value="KFB41471.1"/>
    <property type="molecule type" value="Genomic_DNA"/>
</dbReference>
<dbReference type="EMBL" id="ATLV01016628">
    <property type="status" value="NOT_ANNOTATED_CDS"/>
    <property type="molecule type" value="Genomic_DNA"/>
</dbReference>
<gene>
    <name evidence="1" type="ORF">ZHAS_00009062</name>
</gene>
<name>A0A084VU27_ANOSI</name>
<accession>A0A084VU27</accession>
<dbReference type="EnsemblMetazoa" id="ASIC009062-RA">
    <property type="protein sequence ID" value="ASIC009062-PA"/>
    <property type="gene ID" value="ASIC009062"/>
</dbReference>
<evidence type="ECO:0000313" key="1">
    <source>
        <dbReference type="EMBL" id="KFB41471.1"/>
    </source>
</evidence>
<reference evidence="2" key="2">
    <citation type="submission" date="2020-05" db="UniProtKB">
        <authorList>
            <consortium name="EnsemblMetazoa"/>
        </authorList>
    </citation>
    <scope>IDENTIFICATION</scope>
</reference>
<dbReference type="AlphaFoldDB" id="A0A084VU27"/>
<dbReference type="VEuPathDB" id="VectorBase:ASIC009062"/>
<proteinExistence type="predicted"/>
<sequence length="100" mass="11204">MLPSTSLKPSSNEKPVQLLLLLQASAYVTFRSRDRYGRERSVLNFGRKNKTICAQECPLRSCPPDRSDGLLCGLEAHTFFDYIYCGVKTPKVIRTSSAFG</sequence>
<reference evidence="1 3" key="1">
    <citation type="journal article" date="2014" name="BMC Genomics">
        <title>Genome sequence of Anopheles sinensis provides insight into genetics basis of mosquito competence for malaria parasites.</title>
        <authorList>
            <person name="Zhou D."/>
            <person name="Zhang D."/>
            <person name="Ding G."/>
            <person name="Shi L."/>
            <person name="Hou Q."/>
            <person name="Ye Y."/>
            <person name="Xu Y."/>
            <person name="Zhou H."/>
            <person name="Xiong C."/>
            <person name="Li S."/>
            <person name="Yu J."/>
            <person name="Hong S."/>
            <person name="Yu X."/>
            <person name="Zou P."/>
            <person name="Chen C."/>
            <person name="Chang X."/>
            <person name="Wang W."/>
            <person name="Lv Y."/>
            <person name="Sun Y."/>
            <person name="Ma L."/>
            <person name="Shen B."/>
            <person name="Zhu C."/>
        </authorList>
    </citation>
    <scope>NUCLEOTIDE SEQUENCE [LARGE SCALE GENOMIC DNA]</scope>
</reference>
<protein>
    <submittedName>
        <fullName evidence="1 2">Transcriptional regulator, MarR family</fullName>
    </submittedName>
</protein>
<evidence type="ECO:0000313" key="3">
    <source>
        <dbReference type="Proteomes" id="UP000030765"/>
    </source>
</evidence>